<dbReference type="Pfam" id="PF07007">
    <property type="entry name" value="LprI"/>
    <property type="match status" value="1"/>
</dbReference>
<gene>
    <name evidence="3" type="ORF">SHI21_18740</name>
</gene>
<evidence type="ECO:0000313" key="3">
    <source>
        <dbReference type="EMBL" id="MEA9358280.1"/>
    </source>
</evidence>
<comment type="caution">
    <text evidence="3">The sequence shown here is derived from an EMBL/GenBank/DDBJ whole genome shotgun (WGS) entry which is preliminary data.</text>
</comment>
<dbReference type="RefSeq" id="WP_323578611.1">
    <property type="nucleotide sequence ID" value="NZ_JAYGJQ010000003.1"/>
</dbReference>
<protein>
    <submittedName>
        <fullName evidence="3">Lysozyme inhibitor LprI family protein</fullName>
    </submittedName>
</protein>
<evidence type="ECO:0000256" key="1">
    <source>
        <dbReference type="SAM" id="SignalP"/>
    </source>
</evidence>
<dbReference type="Gene3D" id="1.20.1270.180">
    <property type="match status" value="1"/>
</dbReference>
<feature type="domain" description="Lysozyme inhibitor LprI-like N-terminal" evidence="2">
    <location>
        <begin position="28"/>
        <end position="117"/>
    </location>
</feature>
<feature type="chain" id="PRO_5047259558" evidence="1">
    <location>
        <begin position="20"/>
        <end position="123"/>
    </location>
</feature>
<dbReference type="EMBL" id="JAYGJQ010000003">
    <property type="protein sequence ID" value="MEA9358280.1"/>
    <property type="molecule type" value="Genomic_DNA"/>
</dbReference>
<organism evidence="3 4">
    <name type="scientific">Bacteriovorax antarcticus</name>
    <dbReference type="NCBI Taxonomy" id="3088717"/>
    <lineage>
        <taxon>Bacteria</taxon>
        <taxon>Pseudomonadati</taxon>
        <taxon>Bdellovibrionota</taxon>
        <taxon>Bacteriovoracia</taxon>
        <taxon>Bacteriovoracales</taxon>
        <taxon>Bacteriovoracaceae</taxon>
        <taxon>Bacteriovorax</taxon>
    </lineage>
</organism>
<dbReference type="Proteomes" id="UP001302274">
    <property type="component" value="Unassembled WGS sequence"/>
</dbReference>
<keyword evidence="4" id="KW-1185">Reference proteome</keyword>
<dbReference type="InterPro" id="IPR009739">
    <property type="entry name" value="LprI-like_N"/>
</dbReference>
<keyword evidence="1" id="KW-0732">Signal</keyword>
<evidence type="ECO:0000259" key="2">
    <source>
        <dbReference type="Pfam" id="PF07007"/>
    </source>
</evidence>
<name>A0ABU5W1Z5_9BACT</name>
<evidence type="ECO:0000313" key="4">
    <source>
        <dbReference type="Proteomes" id="UP001302274"/>
    </source>
</evidence>
<dbReference type="PANTHER" id="PTHR39176:SF1">
    <property type="entry name" value="PERIPLASMIC PROTEIN"/>
    <property type="match status" value="1"/>
</dbReference>
<sequence>MRKTLIVAGILILSTNIQAEVIKDTAKCDGTTVQMNDCLSEKIKAADKKLNDEYNKIMDTLKDKKQLNLLRQSQKAWLTHMTKEIEFTSLYFSGGTFGSIRAGNLKLDFLEKRARDLAELTKL</sequence>
<accession>A0ABU5W1Z5</accession>
<proteinExistence type="predicted"/>
<dbReference type="PANTHER" id="PTHR39176">
    <property type="entry name" value="PERIPLASMIC PROTEIN-RELATED"/>
    <property type="match status" value="1"/>
</dbReference>
<reference evidence="3 4" key="1">
    <citation type="submission" date="2023-11" db="EMBL/GenBank/DDBJ databases">
        <title>A Novel Polar Bacteriovorax (B. antarcticus) Isolated from the Biocrust in Antarctica.</title>
        <authorList>
            <person name="Mun W."/>
            <person name="Choi S.Y."/>
            <person name="Mitchell R.J."/>
        </authorList>
    </citation>
    <scope>NUCLEOTIDE SEQUENCE [LARGE SCALE GENOMIC DNA]</scope>
    <source>
        <strain evidence="3 4">PP10</strain>
    </source>
</reference>
<feature type="signal peptide" evidence="1">
    <location>
        <begin position="1"/>
        <end position="19"/>
    </location>
</feature>